<evidence type="ECO:0000313" key="3">
    <source>
        <dbReference type="Proteomes" id="UP001600894"/>
    </source>
</evidence>
<keyword evidence="1" id="KW-0812">Transmembrane</keyword>
<evidence type="ECO:0000256" key="1">
    <source>
        <dbReference type="SAM" id="Phobius"/>
    </source>
</evidence>
<protein>
    <recommendedName>
        <fullName evidence="4">TrbL/VirB6 plasmid conjugal transfer protein</fullName>
    </recommendedName>
</protein>
<keyword evidence="3" id="KW-1185">Reference proteome</keyword>
<comment type="caution">
    <text evidence="2">The sequence shown here is derived from an EMBL/GenBank/DDBJ whole genome shotgun (WGS) entry which is preliminary data.</text>
</comment>
<dbReference type="RefSeq" id="WP_176255936.1">
    <property type="nucleotide sequence ID" value="NZ_BAABXL010000001.1"/>
</dbReference>
<dbReference type="InterPro" id="IPR046084">
    <property type="entry name" value="TrbL_4"/>
</dbReference>
<keyword evidence="1" id="KW-1133">Transmembrane helix</keyword>
<reference evidence="2 3" key="1">
    <citation type="submission" date="2024-04" db="EMBL/GenBank/DDBJ databases">
        <title>Defined microbial consortia suppress multidrug-resistant proinflammatory Enterobacteriaceae via ecological control.</title>
        <authorList>
            <person name="Furuichi M."/>
            <person name="Kawaguchi T."/>
            <person name="Pust M."/>
            <person name="Yasuma K."/>
            <person name="Plichta D."/>
            <person name="Hasegawa N."/>
            <person name="Ohya T."/>
            <person name="Bhattarai S."/>
            <person name="Sasajima S."/>
            <person name="Aoto Y."/>
            <person name="Tuganbaev T."/>
            <person name="Yaginuma M."/>
            <person name="Ueda M."/>
            <person name="Okahashi N."/>
            <person name="Amafuji K."/>
            <person name="Kiridooshi Y."/>
            <person name="Sugita K."/>
            <person name="Strazar M."/>
            <person name="Skelly A."/>
            <person name="Suda W."/>
            <person name="Hattori M."/>
            <person name="Nakamoto N."/>
            <person name="Caballero S."/>
            <person name="Norman J."/>
            <person name="Olle B."/>
            <person name="Tanoue T."/>
            <person name="Arita M."/>
            <person name="Bucci V."/>
            <person name="Atarashi K."/>
            <person name="Xavier R."/>
            <person name="Honda K."/>
        </authorList>
    </citation>
    <scope>NUCLEOTIDE SEQUENCE [LARGE SCALE GENOMIC DNA]</scope>
    <source>
        <strain evidence="3">f13</strain>
    </source>
</reference>
<accession>A0ABQ0B016</accession>
<sequence>MDYLLKSIANFIGNLEYGMISSSLTGIIDFFQKIMKACITNSLIIASHNSVLGISMSLIILFCVKQYFDTYVMETSGDPEADPLDILVRGSRAAAMAAGSTWFFYTFMNFCSAFAEKILTNNGEPEFILGFNQALDGLMGNLTVKGFIWLLFLFAVLIGIIVFYIIAALRAAELSLMFIIVPLFTTELCYTSHERLNGLLTNIVVTGMYFSFQLLLFNLFLNQLVDSLFGITASSSMDSNTYVTIGFLIATLRSPKWLDRFAYNSGVGDMAKRSIATVTTSMVRGFFMRR</sequence>
<proteinExistence type="predicted"/>
<name>A0ABQ0B016_9FIRM</name>
<feature type="transmembrane region" description="Helical" evidence="1">
    <location>
        <begin position="43"/>
        <end position="68"/>
    </location>
</feature>
<dbReference type="EMBL" id="BAABXL010000001">
    <property type="protein sequence ID" value="GAA6269606.1"/>
    <property type="molecule type" value="Genomic_DNA"/>
</dbReference>
<evidence type="ECO:0008006" key="4">
    <source>
        <dbReference type="Google" id="ProtNLM"/>
    </source>
</evidence>
<feature type="transmembrane region" description="Helical" evidence="1">
    <location>
        <begin position="199"/>
        <end position="221"/>
    </location>
</feature>
<organism evidence="2 3">
    <name type="scientific">Enterocloster alcoholdehydrogenati</name>
    <dbReference type="NCBI Taxonomy" id="2547410"/>
    <lineage>
        <taxon>Bacteria</taxon>
        <taxon>Bacillati</taxon>
        <taxon>Bacillota</taxon>
        <taxon>Clostridia</taxon>
        <taxon>Lachnospirales</taxon>
        <taxon>Lachnospiraceae</taxon>
        <taxon>Enterocloster</taxon>
    </lineage>
</organism>
<evidence type="ECO:0000313" key="2">
    <source>
        <dbReference type="EMBL" id="GAA6269606.1"/>
    </source>
</evidence>
<feature type="transmembrane region" description="Helical" evidence="1">
    <location>
        <begin position="174"/>
        <end position="193"/>
    </location>
</feature>
<dbReference type="Proteomes" id="UP001600894">
    <property type="component" value="Unassembled WGS sequence"/>
</dbReference>
<gene>
    <name evidence="2" type="ORF">F130042H8_26660</name>
</gene>
<keyword evidence="1" id="KW-0472">Membrane</keyword>
<feature type="transmembrane region" description="Helical" evidence="1">
    <location>
        <begin position="147"/>
        <end position="167"/>
    </location>
</feature>
<dbReference type="Pfam" id="PF19597">
    <property type="entry name" value="TrbL_4"/>
    <property type="match status" value="1"/>
</dbReference>